<dbReference type="PROSITE" id="PS50294">
    <property type="entry name" value="WD_REPEATS_REGION"/>
    <property type="match status" value="1"/>
</dbReference>
<reference evidence="6" key="1">
    <citation type="submission" date="2023-03" db="EMBL/GenBank/DDBJ databases">
        <title>Mating type loci evolution in Malassezia.</title>
        <authorList>
            <person name="Coelho M.A."/>
        </authorList>
    </citation>
    <scope>NUCLEOTIDE SEQUENCE</scope>
    <source>
        <strain evidence="6">CBS 11721</strain>
    </source>
</reference>
<evidence type="ECO:0000256" key="5">
    <source>
        <dbReference type="PROSITE-ProRule" id="PRU00221"/>
    </source>
</evidence>
<dbReference type="GO" id="GO:0000387">
    <property type="term" value="P:spliceosomal snRNP assembly"/>
    <property type="evidence" value="ECO:0007669"/>
    <property type="project" value="TreeGrafter"/>
</dbReference>
<sequence length="303" mass="33255">MPEPTPIRHSQKHSDGTYLLLSSCKDGNPMLRDWLGDWVGTFLGHKGAVWCARLSGGDAARAVSGSADFSAKVWDTYTGECVQTISHGHIVRSVAIDRAGSKIITGGNERILRLFDLAASPSTETASVFKRDGETSHETPIRSIVQSWDDENIIATAEDRAVHWWDARSLECVHTMSFDEPIVSMDRTCGSFGEYLAIASGHDALFVDLKSRNVVRKHTLEINPSSVSLHPVNGERFVAGCVDDEWVRVYDTQGEQLDLHKGHHGPVHCVSYTPDGEVAASGSEDGTIRLWQNIPGTKYGLWA</sequence>
<dbReference type="AlphaFoldDB" id="A0AAF0J7G4"/>
<dbReference type="PANTHER" id="PTHR19877">
    <property type="entry name" value="EUKARYOTIC TRANSLATION INITIATION FACTOR 3 SUBUNIT I"/>
    <property type="match status" value="1"/>
</dbReference>
<gene>
    <name evidence="6" type="ORF">MCUN1_002946</name>
</gene>
<evidence type="ECO:0000256" key="3">
    <source>
        <dbReference type="ARBA" id="ARBA00038394"/>
    </source>
</evidence>
<dbReference type="PROSITE" id="PS50082">
    <property type="entry name" value="WD_REPEATS_2"/>
    <property type="match status" value="4"/>
</dbReference>
<organism evidence="6 7">
    <name type="scientific">Malassezia cuniculi</name>
    <dbReference type="NCBI Taxonomy" id="948313"/>
    <lineage>
        <taxon>Eukaryota</taxon>
        <taxon>Fungi</taxon>
        <taxon>Dikarya</taxon>
        <taxon>Basidiomycota</taxon>
        <taxon>Ustilaginomycotina</taxon>
        <taxon>Malasseziomycetes</taxon>
        <taxon>Malasseziales</taxon>
        <taxon>Malasseziaceae</taxon>
        <taxon>Malassezia</taxon>
    </lineage>
</organism>
<proteinExistence type="inferred from homology"/>
<dbReference type="InterPro" id="IPR011047">
    <property type="entry name" value="Quinoprotein_ADH-like_sf"/>
</dbReference>
<feature type="repeat" description="WD" evidence="5">
    <location>
        <begin position="84"/>
        <end position="125"/>
    </location>
</feature>
<evidence type="ECO:0000256" key="4">
    <source>
        <dbReference type="ARBA" id="ARBA00040390"/>
    </source>
</evidence>
<dbReference type="PROSITE" id="PS00678">
    <property type="entry name" value="WD_REPEATS_1"/>
    <property type="match status" value="1"/>
</dbReference>
<comment type="similarity">
    <text evidence="3">Belongs to the WD repeat STRAP family.</text>
</comment>
<evidence type="ECO:0000313" key="6">
    <source>
        <dbReference type="EMBL" id="WFD36075.1"/>
    </source>
</evidence>
<dbReference type="InterPro" id="IPR015943">
    <property type="entry name" value="WD40/YVTN_repeat-like_dom_sf"/>
</dbReference>
<dbReference type="GO" id="GO:0032797">
    <property type="term" value="C:SMN complex"/>
    <property type="evidence" value="ECO:0007669"/>
    <property type="project" value="TreeGrafter"/>
</dbReference>
<dbReference type="SMART" id="SM00320">
    <property type="entry name" value="WD40"/>
    <property type="match status" value="5"/>
</dbReference>
<feature type="repeat" description="WD" evidence="5">
    <location>
        <begin position="260"/>
        <end position="292"/>
    </location>
</feature>
<dbReference type="SUPFAM" id="SSF50998">
    <property type="entry name" value="Quinoprotein alcohol dehydrogenase-like"/>
    <property type="match status" value="1"/>
</dbReference>
<dbReference type="EMBL" id="CP119880">
    <property type="protein sequence ID" value="WFD36075.1"/>
    <property type="molecule type" value="Genomic_DNA"/>
</dbReference>
<dbReference type="Gene3D" id="2.130.10.10">
    <property type="entry name" value="YVTN repeat-like/Quinoprotein amine dehydrogenase"/>
    <property type="match status" value="1"/>
</dbReference>
<dbReference type="PANTHER" id="PTHR19877:SF13">
    <property type="entry name" value="SERINE-THREONINE KINASE RECEPTOR-ASSOCIATED PROTEIN"/>
    <property type="match status" value="1"/>
</dbReference>
<accession>A0AAF0J7G4</accession>
<dbReference type="Pfam" id="PF00400">
    <property type="entry name" value="WD40"/>
    <property type="match status" value="3"/>
</dbReference>
<name>A0AAF0J7G4_9BASI</name>
<protein>
    <recommendedName>
        <fullName evidence="4">Serine-threonine kinase receptor-associated protein</fullName>
    </recommendedName>
</protein>
<evidence type="ECO:0000256" key="1">
    <source>
        <dbReference type="ARBA" id="ARBA00022574"/>
    </source>
</evidence>
<evidence type="ECO:0000256" key="2">
    <source>
        <dbReference type="ARBA" id="ARBA00022737"/>
    </source>
</evidence>
<feature type="repeat" description="WD" evidence="5">
    <location>
        <begin position="134"/>
        <end position="175"/>
    </location>
</feature>
<keyword evidence="1 5" id="KW-0853">WD repeat</keyword>
<dbReference type="GO" id="GO:0003723">
    <property type="term" value="F:RNA binding"/>
    <property type="evidence" value="ECO:0007669"/>
    <property type="project" value="TreeGrafter"/>
</dbReference>
<dbReference type="InterPro" id="IPR001680">
    <property type="entry name" value="WD40_rpt"/>
</dbReference>
<keyword evidence="2" id="KW-0677">Repeat</keyword>
<feature type="repeat" description="WD" evidence="5">
    <location>
        <begin position="42"/>
        <end position="84"/>
    </location>
</feature>
<evidence type="ECO:0000313" key="7">
    <source>
        <dbReference type="Proteomes" id="UP001219933"/>
    </source>
</evidence>
<dbReference type="Proteomes" id="UP001219933">
    <property type="component" value="Chromosome 4"/>
</dbReference>
<keyword evidence="7" id="KW-1185">Reference proteome</keyword>
<dbReference type="InterPro" id="IPR019775">
    <property type="entry name" value="WD40_repeat_CS"/>
</dbReference>